<evidence type="ECO:0000256" key="8">
    <source>
        <dbReference type="PROSITE-ProRule" id="PRU00339"/>
    </source>
</evidence>
<evidence type="ECO:0000313" key="12">
    <source>
        <dbReference type="Proteomes" id="UP000467305"/>
    </source>
</evidence>
<dbReference type="GO" id="GO:0000155">
    <property type="term" value="F:phosphorelay sensor kinase activity"/>
    <property type="evidence" value="ECO:0007669"/>
    <property type="project" value="InterPro"/>
</dbReference>
<keyword evidence="9" id="KW-1133">Transmembrane helix</keyword>
<evidence type="ECO:0000256" key="7">
    <source>
        <dbReference type="ARBA" id="ARBA00023012"/>
    </source>
</evidence>
<dbReference type="EMBL" id="WAAU01000013">
    <property type="protein sequence ID" value="KAB1158387.1"/>
    <property type="molecule type" value="Genomic_DNA"/>
</dbReference>
<dbReference type="GO" id="GO:0000156">
    <property type="term" value="F:phosphorelay response regulator activity"/>
    <property type="evidence" value="ECO:0007669"/>
    <property type="project" value="TreeGrafter"/>
</dbReference>
<evidence type="ECO:0000256" key="4">
    <source>
        <dbReference type="ARBA" id="ARBA00022741"/>
    </source>
</evidence>
<dbReference type="SMART" id="SM00028">
    <property type="entry name" value="TPR"/>
    <property type="match status" value="3"/>
</dbReference>
<dbReference type="PROSITE" id="PS50005">
    <property type="entry name" value="TPR"/>
    <property type="match status" value="1"/>
</dbReference>
<dbReference type="PANTHER" id="PTHR42878:SF7">
    <property type="entry name" value="SENSOR HISTIDINE KINASE GLRK"/>
    <property type="match status" value="1"/>
</dbReference>
<proteinExistence type="predicted"/>
<sequence>MHILRTILVLLFTVHLFSQQKDELSVEFEKIIEKHQQKEDLKRIHTFFKQKEWDSTLIHSYVLLKDTKDKKLINYIHFLRARSFKKKNVLDQSLKEYQLISNAFPFYSYTKGAIGQIYLLQNKYKKALKIFLDLEKNYFNIKYKPQQSAILHNIGLCYFHLSKFKEAEKYLLNSTSLQEKKKDTILLIGSYMDIANVYYEQYKDNEAIPFFKKAYELSKKTSNFKIKRKAALNMAVVEENRKDLAKALVYRKEFEKWKDSLNNQNRIWAVAQVEKKLAVAQKQKQINLLEAENKLKVSQRNGFFISSILLILLLTSGFFLYSQKSKANKIITTQKDELNQLNKTKDKLFSIVSHDLRSSVNLLKKSNSNLLTEIKNRNYDALGNIVNKNAAIANSSYNLLENLLNWSTMQTKQIYFNIESVDLFSIMQQVAFNYQPLFDTKNITFINKVTPATFIYADIDSLKIIIRNLLDNAIKFSNENDTIIIYNFSIKNNLESLVIEDTGIGMSEETVKDLLKDTTLLNKKRNQEEIGTGLGIHLCKTLIEKNNAQFKIESIKDMGTKMIISFQKSN</sequence>
<dbReference type="AlphaFoldDB" id="A0A7J5ALA5"/>
<dbReference type="InterPro" id="IPR036890">
    <property type="entry name" value="HATPase_C_sf"/>
</dbReference>
<dbReference type="InterPro" id="IPR005467">
    <property type="entry name" value="His_kinase_dom"/>
</dbReference>
<dbReference type="Gene3D" id="1.10.287.130">
    <property type="match status" value="1"/>
</dbReference>
<keyword evidence="3" id="KW-0808">Transferase</keyword>
<accession>A0A7J5ALA5</accession>
<evidence type="ECO:0000313" key="11">
    <source>
        <dbReference type="EMBL" id="KAB1158387.1"/>
    </source>
</evidence>
<dbReference type="Gene3D" id="3.30.565.10">
    <property type="entry name" value="Histidine kinase-like ATPase, C-terminal domain"/>
    <property type="match status" value="1"/>
</dbReference>
<dbReference type="RefSeq" id="WP_150899811.1">
    <property type="nucleotide sequence ID" value="NZ_WAAU01000013.1"/>
</dbReference>
<keyword evidence="5 11" id="KW-0418">Kinase</keyword>
<dbReference type="OrthoDB" id="9781208at2"/>
<keyword evidence="12" id="KW-1185">Reference proteome</keyword>
<evidence type="ECO:0000256" key="3">
    <source>
        <dbReference type="ARBA" id="ARBA00022679"/>
    </source>
</evidence>
<dbReference type="PANTHER" id="PTHR42878">
    <property type="entry name" value="TWO-COMPONENT HISTIDINE KINASE"/>
    <property type="match status" value="1"/>
</dbReference>
<dbReference type="PROSITE" id="PS50109">
    <property type="entry name" value="HIS_KIN"/>
    <property type="match status" value="1"/>
</dbReference>
<gene>
    <name evidence="11" type="ORF">F7018_09425</name>
</gene>
<feature type="transmembrane region" description="Helical" evidence="9">
    <location>
        <begin position="302"/>
        <end position="321"/>
    </location>
</feature>
<dbReference type="SUPFAM" id="SSF47384">
    <property type="entry name" value="Homodimeric domain of signal transducing histidine kinase"/>
    <property type="match status" value="1"/>
</dbReference>
<dbReference type="InterPro" id="IPR011990">
    <property type="entry name" value="TPR-like_helical_dom_sf"/>
</dbReference>
<feature type="repeat" description="TPR" evidence="8">
    <location>
        <begin position="188"/>
        <end position="221"/>
    </location>
</feature>
<keyword evidence="9" id="KW-0472">Membrane</keyword>
<reference evidence="11 12" key="1">
    <citation type="submission" date="2019-09" db="EMBL/GenBank/DDBJ databases">
        <authorList>
            <person name="Cao W.R."/>
        </authorList>
    </citation>
    <scope>NUCLEOTIDE SEQUENCE [LARGE SCALE GENOMIC DNA]</scope>
    <source>
        <strain evidence="12">a4</strain>
    </source>
</reference>
<evidence type="ECO:0000256" key="1">
    <source>
        <dbReference type="ARBA" id="ARBA00000085"/>
    </source>
</evidence>
<dbReference type="SUPFAM" id="SSF55874">
    <property type="entry name" value="ATPase domain of HSP90 chaperone/DNA topoisomerase II/histidine kinase"/>
    <property type="match status" value="1"/>
</dbReference>
<evidence type="ECO:0000256" key="6">
    <source>
        <dbReference type="ARBA" id="ARBA00022840"/>
    </source>
</evidence>
<evidence type="ECO:0000256" key="5">
    <source>
        <dbReference type="ARBA" id="ARBA00022777"/>
    </source>
</evidence>
<dbReference type="GO" id="GO:0030295">
    <property type="term" value="F:protein kinase activator activity"/>
    <property type="evidence" value="ECO:0007669"/>
    <property type="project" value="TreeGrafter"/>
</dbReference>
<dbReference type="SMART" id="SM00387">
    <property type="entry name" value="HATPase_c"/>
    <property type="match status" value="1"/>
</dbReference>
<keyword evidence="4" id="KW-0547">Nucleotide-binding</keyword>
<keyword evidence="6" id="KW-0067">ATP-binding</keyword>
<dbReference type="InterPro" id="IPR036097">
    <property type="entry name" value="HisK_dim/P_sf"/>
</dbReference>
<dbReference type="InterPro" id="IPR050351">
    <property type="entry name" value="BphY/WalK/GraS-like"/>
</dbReference>
<comment type="catalytic activity">
    <reaction evidence="1">
        <text>ATP + protein L-histidine = ADP + protein N-phospho-L-histidine.</text>
        <dbReference type="EC" id="2.7.13.3"/>
    </reaction>
</comment>
<comment type="caution">
    <text evidence="11">The sequence shown here is derived from an EMBL/GenBank/DDBJ whole genome shotgun (WGS) entry which is preliminary data.</text>
</comment>
<dbReference type="InterPro" id="IPR019734">
    <property type="entry name" value="TPR_rpt"/>
</dbReference>
<dbReference type="GO" id="GO:0005524">
    <property type="term" value="F:ATP binding"/>
    <property type="evidence" value="ECO:0007669"/>
    <property type="project" value="UniProtKB-KW"/>
</dbReference>
<dbReference type="EC" id="2.7.13.3" evidence="2"/>
<evidence type="ECO:0000256" key="9">
    <source>
        <dbReference type="SAM" id="Phobius"/>
    </source>
</evidence>
<dbReference type="Pfam" id="PF13424">
    <property type="entry name" value="TPR_12"/>
    <property type="match status" value="1"/>
</dbReference>
<dbReference type="InterPro" id="IPR003594">
    <property type="entry name" value="HATPase_dom"/>
</dbReference>
<dbReference type="Gene3D" id="1.25.40.10">
    <property type="entry name" value="Tetratricopeptide repeat domain"/>
    <property type="match status" value="1"/>
</dbReference>
<keyword evidence="7" id="KW-0902">Two-component regulatory system</keyword>
<keyword evidence="9" id="KW-0812">Transmembrane</keyword>
<name>A0A7J5ALA5_9FLAO</name>
<organism evidence="11 12">
    <name type="scientific">Tenacibaculum aiptasiae</name>
    <dbReference type="NCBI Taxonomy" id="426481"/>
    <lineage>
        <taxon>Bacteria</taxon>
        <taxon>Pseudomonadati</taxon>
        <taxon>Bacteroidota</taxon>
        <taxon>Flavobacteriia</taxon>
        <taxon>Flavobacteriales</taxon>
        <taxon>Flavobacteriaceae</taxon>
        <taxon>Tenacibaculum</taxon>
    </lineage>
</organism>
<evidence type="ECO:0000256" key="2">
    <source>
        <dbReference type="ARBA" id="ARBA00012438"/>
    </source>
</evidence>
<dbReference type="Pfam" id="PF02518">
    <property type="entry name" value="HATPase_c"/>
    <property type="match status" value="1"/>
</dbReference>
<evidence type="ECO:0000259" key="10">
    <source>
        <dbReference type="PROSITE" id="PS50109"/>
    </source>
</evidence>
<dbReference type="Proteomes" id="UP000467305">
    <property type="component" value="Unassembled WGS sequence"/>
</dbReference>
<protein>
    <recommendedName>
        <fullName evidence="2">histidine kinase</fullName>
        <ecNumber evidence="2">2.7.13.3</ecNumber>
    </recommendedName>
</protein>
<feature type="domain" description="Histidine kinase" evidence="10">
    <location>
        <begin position="351"/>
        <end position="570"/>
    </location>
</feature>
<dbReference type="SUPFAM" id="SSF48452">
    <property type="entry name" value="TPR-like"/>
    <property type="match status" value="1"/>
</dbReference>
<dbReference type="GO" id="GO:0007234">
    <property type="term" value="P:osmosensory signaling via phosphorelay pathway"/>
    <property type="evidence" value="ECO:0007669"/>
    <property type="project" value="TreeGrafter"/>
</dbReference>
<keyword evidence="8" id="KW-0802">TPR repeat</keyword>